<dbReference type="InterPro" id="IPR045851">
    <property type="entry name" value="AMP-bd_C_sf"/>
</dbReference>
<dbReference type="KEGG" id="nch:A0U93_01130"/>
<dbReference type="EMBL" id="CP014691">
    <property type="protein sequence ID" value="AQS86786.1"/>
    <property type="molecule type" value="Genomic_DNA"/>
</dbReference>
<dbReference type="InterPro" id="IPR032387">
    <property type="entry name" value="ACAS_N"/>
</dbReference>
<organism evidence="8 9">
    <name type="scientific">Neoasaia chiangmaiensis</name>
    <dbReference type="NCBI Taxonomy" id="320497"/>
    <lineage>
        <taxon>Bacteria</taxon>
        <taxon>Pseudomonadati</taxon>
        <taxon>Pseudomonadota</taxon>
        <taxon>Alphaproteobacteria</taxon>
        <taxon>Acetobacterales</taxon>
        <taxon>Acetobacteraceae</taxon>
        <taxon>Neoasaia</taxon>
    </lineage>
</organism>
<keyword evidence="4" id="KW-0067">ATP-binding</keyword>
<evidence type="ECO:0000313" key="9">
    <source>
        <dbReference type="Proteomes" id="UP000188604"/>
    </source>
</evidence>
<dbReference type="InterPro" id="IPR000873">
    <property type="entry name" value="AMP-dep_synth/lig_dom"/>
</dbReference>
<evidence type="ECO:0000256" key="5">
    <source>
        <dbReference type="ARBA" id="ARBA00022990"/>
    </source>
</evidence>
<dbReference type="InterPro" id="IPR025110">
    <property type="entry name" value="AMP-bd_C"/>
</dbReference>
<dbReference type="PANTHER" id="PTHR24095">
    <property type="entry name" value="ACETYL-COENZYME A SYNTHETASE"/>
    <property type="match status" value="1"/>
</dbReference>
<comment type="similarity">
    <text evidence="1">Belongs to the ATP-dependent AMP-binding enzyme family.</text>
</comment>
<dbReference type="PANTHER" id="PTHR24095:SF14">
    <property type="entry name" value="ACETYL-COENZYME A SYNTHETASE 1"/>
    <property type="match status" value="1"/>
</dbReference>
<evidence type="ECO:0000256" key="1">
    <source>
        <dbReference type="ARBA" id="ARBA00006432"/>
    </source>
</evidence>
<evidence type="ECO:0000256" key="7">
    <source>
        <dbReference type="SAM" id="MobiDB-lite"/>
    </source>
</evidence>
<dbReference type="InterPro" id="IPR011904">
    <property type="entry name" value="Ac_CoA_lig"/>
</dbReference>
<reference evidence="8 9" key="1">
    <citation type="submission" date="2016-03" db="EMBL/GenBank/DDBJ databases">
        <title>Acetic acid bacteria sequencing.</title>
        <authorList>
            <person name="Brandt J."/>
            <person name="Jakob F."/>
            <person name="Vogel R.F."/>
        </authorList>
    </citation>
    <scope>NUCLEOTIDE SEQUENCE [LARGE SCALE GENOMIC DNA]</scope>
    <source>
        <strain evidence="8 9">NBRC 101099</strain>
    </source>
</reference>
<gene>
    <name evidence="8" type="ORF">A0U93_01130</name>
</gene>
<keyword evidence="2" id="KW-0436">Ligase</keyword>
<dbReference type="Pfam" id="PF13193">
    <property type="entry name" value="AMP-binding_C"/>
    <property type="match status" value="1"/>
</dbReference>
<dbReference type="FunFam" id="3.40.50.12780:FF:000001">
    <property type="entry name" value="Acetyl-coenzyme A synthetase"/>
    <property type="match status" value="1"/>
</dbReference>
<keyword evidence="3" id="KW-0547">Nucleotide-binding</keyword>
<evidence type="ECO:0000256" key="4">
    <source>
        <dbReference type="ARBA" id="ARBA00022840"/>
    </source>
</evidence>
<feature type="region of interest" description="Disordered" evidence="7">
    <location>
        <begin position="1"/>
        <end position="24"/>
    </location>
</feature>
<dbReference type="Pfam" id="PF16177">
    <property type="entry name" value="ACAS_N"/>
    <property type="match status" value="1"/>
</dbReference>
<evidence type="ECO:0000256" key="3">
    <source>
        <dbReference type="ARBA" id="ARBA00022741"/>
    </source>
</evidence>
<proteinExistence type="inferred from homology"/>
<sequence length="633" mass="68746">MSAPDPHVSPRLTPADHRALSDEAKRDPQAYWRKVAQRLDWIEWPNKIHDATNGWFADGTLNASVNCLDRHLATRGDQTALIWQGEEADNIIRMTYRDLHERVCRMANVLREEGVKRGDRVAIHLPGVTEGIVAMLACARIGAMHVVLFGGFSAEAIADRLADSGAVVAITANVGRRGAKRIPFKATMDTALGLRPLSVRRLLVVSVTDDSVPMQTGRDAALEPLLEAAMPSCDAETMSANDPLFLLYTSGSTGKPKGIVHGTGGYLTWASYTQEMVFDHQPGDIFWCTADIGWITGHSYVVYGPLANGGTILLFEGMPSSPHPGRWWDVIENHKVTTFYTSPTAIRALMREGDDVPDARNLSTLRVLGTVGEPISHDAWTWFHDVIGKGRCALVDTWWQTETGGIMISPIPGAVKEKPAAATLPLPGIQPVLVDEKGAPIDGAAEGVLCIDGAWPGRALTIWQDDGLFQTTYLKPYPGHYFTGDGARRDEEGYFWITGRVDDVINVSGHRIGSAEIEDALATDHAIAESAAIGVPHDLKGQGIVVYVVPRDPSAAEMESRAVKAITAKVGRYAVPERVLVVPDLPKTRSGKNVRRLMRKIACGETEGFGDLSTLANPDIVPTLIEIAQRATS</sequence>
<dbReference type="InterPro" id="IPR020845">
    <property type="entry name" value="AMP-binding_CS"/>
</dbReference>
<dbReference type="GO" id="GO:0005524">
    <property type="term" value="F:ATP binding"/>
    <property type="evidence" value="ECO:0007669"/>
    <property type="project" value="UniProtKB-KW"/>
</dbReference>
<dbReference type="Gene3D" id="3.40.50.12780">
    <property type="entry name" value="N-terminal domain of ligase-like"/>
    <property type="match status" value="1"/>
</dbReference>
<evidence type="ECO:0000313" key="8">
    <source>
        <dbReference type="EMBL" id="AQS86786.1"/>
    </source>
</evidence>
<keyword evidence="9" id="KW-1185">Reference proteome</keyword>
<dbReference type="AlphaFoldDB" id="A0A1U9KLW6"/>
<dbReference type="PROSITE" id="PS00455">
    <property type="entry name" value="AMP_BINDING"/>
    <property type="match status" value="1"/>
</dbReference>
<dbReference type="STRING" id="320497.A0U93_01130"/>
<dbReference type="GO" id="GO:0003987">
    <property type="term" value="F:acetate-CoA ligase activity"/>
    <property type="evidence" value="ECO:0007669"/>
    <property type="project" value="UniProtKB-UniRule"/>
</dbReference>
<dbReference type="Pfam" id="PF00501">
    <property type="entry name" value="AMP-binding"/>
    <property type="match status" value="1"/>
</dbReference>
<keyword evidence="5" id="KW-0007">Acetylation</keyword>
<protein>
    <recommendedName>
        <fullName evidence="6">Acetate--CoA ligase</fullName>
        <ecNumber evidence="6">6.2.1.1</ecNumber>
    </recommendedName>
</protein>
<dbReference type="GO" id="GO:0016208">
    <property type="term" value="F:AMP binding"/>
    <property type="evidence" value="ECO:0007669"/>
    <property type="project" value="InterPro"/>
</dbReference>
<evidence type="ECO:0000256" key="2">
    <source>
        <dbReference type="ARBA" id="ARBA00022598"/>
    </source>
</evidence>
<dbReference type="InterPro" id="IPR042099">
    <property type="entry name" value="ANL_N_sf"/>
</dbReference>
<feature type="compositionally biased region" description="Basic and acidic residues" evidence="7">
    <location>
        <begin position="14"/>
        <end position="24"/>
    </location>
</feature>
<dbReference type="Gene3D" id="3.30.300.30">
    <property type="match status" value="1"/>
</dbReference>
<evidence type="ECO:0000256" key="6">
    <source>
        <dbReference type="NCBIfam" id="TIGR02188"/>
    </source>
</evidence>
<dbReference type="OrthoDB" id="4471305at2"/>
<name>A0A1U9KLW6_9PROT</name>
<dbReference type="Proteomes" id="UP000188604">
    <property type="component" value="Chromosome"/>
</dbReference>
<dbReference type="SUPFAM" id="SSF56801">
    <property type="entry name" value="Acetyl-CoA synthetase-like"/>
    <property type="match status" value="1"/>
</dbReference>
<accession>A0A1U9KLW6</accession>
<dbReference type="EC" id="6.2.1.1" evidence="6"/>
<dbReference type="NCBIfam" id="TIGR02188">
    <property type="entry name" value="Ac_CoA_lig_AcsA"/>
    <property type="match status" value="1"/>
</dbReference>
<dbReference type="NCBIfam" id="NF001208">
    <property type="entry name" value="PRK00174.1"/>
    <property type="match status" value="1"/>
</dbReference>
<dbReference type="GO" id="GO:0019427">
    <property type="term" value="P:acetyl-CoA biosynthetic process from acetate"/>
    <property type="evidence" value="ECO:0007669"/>
    <property type="project" value="UniProtKB-UniRule"/>
</dbReference>
<dbReference type="RefSeq" id="WP_077805752.1">
    <property type="nucleotide sequence ID" value="NZ_BJXS01000010.1"/>
</dbReference>